<dbReference type="EMBL" id="CP002453">
    <property type="protein sequence ID" value="ADV49651.1"/>
    <property type="molecule type" value="Genomic_DNA"/>
</dbReference>
<dbReference type="AlphaFoldDB" id="E6X7G9"/>
<proteinExistence type="predicted"/>
<name>E6X7G9_CELAD</name>
<dbReference type="KEGG" id="cao:Celal_2360"/>
<accession>E6X7G9</accession>
<keyword evidence="2" id="KW-1185">Reference proteome</keyword>
<dbReference type="HOGENOM" id="CLU_1783404_0_0_10"/>
<dbReference type="STRING" id="688270.Celal_2360"/>
<evidence type="ECO:0000313" key="2">
    <source>
        <dbReference type="Proteomes" id="UP000008634"/>
    </source>
</evidence>
<gene>
    <name evidence="1" type="ordered locus">Celal_2360</name>
</gene>
<protein>
    <submittedName>
        <fullName evidence="1">Uncharacterized protein</fullName>
    </submittedName>
</protein>
<evidence type="ECO:0000313" key="1">
    <source>
        <dbReference type="EMBL" id="ADV49651.1"/>
    </source>
</evidence>
<sequence>MNNSIMFPALYVNHMTGDIGVYIRKKRIAAESFLRDKKHVKTYQKNVVIIDSQGNVYTQIRKKQAGEISLWHSIVYLTKMVYVESVVEDEVGFMSLSELKATIMVIVKNKPKKWLPLGPVNVVQEFLDEAKTYKEVMRVFNAKIK</sequence>
<reference evidence="1 2" key="1">
    <citation type="journal article" date="2010" name="Stand. Genomic Sci.">
        <title>Complete genome sequence of Cellulophaga algicola type strain (IC166).</title>
        <authorList>
            <person name="Abt B."/>
            <person name="Lu M."/>
            <person name="Misra M."/>
            <person name="Han C."/>
            <person name="Nolan M."/>
            <person name="Lucas S."/>
            <person name="Hammon N."/>
            <person name="Deshpande S."/>
            <person name="Cheng J.F."/>
            <person name="Tapia R."/>
            <person name="Goodwin L."/>
            <person name="Pitluck S."/>
            <person name="Liolios K."/>
            <person name="Pagani I."/>
            <person name="Ivanova N."/>
            <person name="Mavromatis K."/>
            <person name="Ovchinikova G."/>
            <person name="Pati A."/>
            <person name="Chen A."/>
            <person name="Palaniappan K."/>
            <person name="Land M."/>
            <person name="Hauser L."/>
            <person name="Chang Y.J."/>
            <person name="Jeffries C.D."/>
            <person name="Detter J.C."/>
            <person name="Brambilla E."/>
            <person name="Rohde M."/>
            <person name="Tindall B.J."/>
            <person name="Goker M."/>
            <person name="Woyke T."/>
            <person name="Bristow J."/>
            <person name="Eisen J.A."/>
            <person name="Markowitz V."/>
            <person name="Hugenholtz P."/>
            <person name="Kyrpides N.C."/>
            <person name="Klenk H.P."/>
            <person name="Lapidus A."/>
        </authorList>
    </citation>
    <scope>NUCLEOTIDE SEQUENCE [LARGE SCALE GENOMIC DNA]</scope>
    <source>
        <strain evidence="2">DSM 14237 / IC166 / ACAM 630</strain>
    </source>
</reference>
<dbReference type="Proteomes" id="UP000008634">
    <property type="component" value="Chromosome"/>
</dbReference>
<dbReference type="RefSeq" id="WP_013551125.1">
    <property type="nucleotide sequence ID" value="NC_014934.1"/>
</dbReference>
<organism evidence="1 2">
    <name type="scientific">Cellulophaga algicola (strain DSM 14237 / IC166 / ACAM 630)</name>
    <dbReference type="NCBI Taxonomy" id="688270"/>
    <lineage>
        <taxon>Bacteria</taxon>
        <taxon>Pseudomonadati</taxon>
        <taxon>Bacteroidota</taxon>
        <taxon>Flavobacteriia</taxon>
        <taxon>Flavobacteriales</taxon>
        <taxon>Flavobacteriaceae</taxon>
        <taxon>Cellulophaga</taxon>
    </lineage>
</organism>